<gene>
    <name evidence="7" type="ORF">HNR60_000787</name>
</gene>
<accession>A0A7W7Z119</accession>
<dbReference type="Gene3D" id="6.10.340.10">
    <property type="match status" value="1"/>
</dbReference>
<dbReference type="CDD" id="cd06225">
    <property type="entry name" value="HAMP"/>
    <property type="match status" value="1"/>
</dbReference>
<evidence type="ECO:0000256" key="4">
    <source>
        <dbReference type="SAM" id="Phobius"/>
    </source>
</evidence>
<name>A0A7W7Z119_9BRAD</name>
<dbReference type="GO" id="GO:0004888">
    <property type="term" value="F:transmembrane signaling receptor activity"/>
    <property type="evidence" value="ECO:0007669"/>
    <property type="project" value="InterPro"/>
</dbReference>
<reference evidence="7 8" key="1">
    <citation type="submission" date="2020-08" db="EMBL/GenBank/DDBJ databases">
        <title>Genomic Encyclopedia of Type Strains, Phase IV (KMG-IV): sequencing the most valuable type-strain genomes for metagenomic binning, comparative biology and taxonomic classification.</title>
        <authorList>
            <person name="Goeker M."/>
        </authorList>
    </citation>
    <scope>NUCLEOTIDE SEQUENCE [LARGE SCALE GENOMIC DNA]</scope>
    <source>
        <strain evidence="7 8">DSM 12706</strain>
    </source>
</reference>
<dbReference type="Gene3D" id="1.10.287.950">
    <property type="entry name" value="Methyl-accepting chemotaxis protein"/>
    <property type="match status" value="1"/>
</dbReference>
<dbReference type="SUPFAM" id="SSF58104">
    <property type="entry name" value="Methyl-accepting chemotaxis protein (MCP) signaling domain"/>
    <property type="match status" value="1"/>
</dbReference>
<evidence type="ECO:0000256" key="2">
    <source>
        <dbReference type="ARBA" id="ARBA00029447"/>
    </source>
</evidence>
<evidence type="ECO:0000313" key="8">
    <source>
        <dbReference type="Proteomes" id="UP000542353"/>
    </source>
</evidence>
<dbReference type="PRINTS" id="PR00260">
    <property type="entry name" value="CHEMTRNSDUCR"/>
</dbReference>
<comment type="caution">
    <text evidence="7">The sequence shown here is derived from an EMBL/GenBank/DDBJ whole genome shotgun (WGS) entry which is preliminary data.</text>
</comment>
<dbReference type="InterPro" id="IPR004089">
    <property type="entry name" value="MCPsignal_dom"/>
</dbReference>
<evidence type="ECO:0000259" key="6">
    <source>
        <dbReference type="PROSITE" id="PS50885"/>
    </source>
</evidence>
<organism evidence="7 8">
    <name type="scientific">Rhodopseudomonas rhenobacensis</name>
    <dbReference type="NCBI Taxonomy" id="87461"/>
    <lineage>
        <taxon>Bacteria</taxon>
        <taxon>Pseudomonadati</taxon>
        <taxon>Pseudomonadota</taxon>
        <taxon>Alphaproteobacteria</taxon>
        <taxon>Hyphomicrobiales</taxon>
        <taxon>Nitrobacteraceae</taxon>
        <taxon>Rhodopseudomonas</taxon>
    </lineage>
</organism>
<evidence type="ECO:0000256" key="1">
    <source>
        <dbReference type="ARBA" id="ARBA00023224"/>
    </source>
</evidence>
<feature type="domain" description="Methyl-accepting transducer" evidence="5">
    <location>
        <begin position="177"/>
        <end position="399"/>
    </location>
</feature>
<comment type="similarity">
    <text evidence="2">Belongs to the methyl-accepting chemotaxis (MCP) protein family.</text>
</comment>
<dbReference type="PANTHER" id="PTHR32089">
    <property type="entry name" value="METHYL-ACCEPTING CHEMOTAXIS PROTEIN MCPB"/>
    <property type="match status" value="1"/>
</dbReference>
<dbReference type="SMART" id="SM00283">
    <property type="entry name" value="MA"/>
    <property type="match status" value="1"/>
</dbReference>
<keyword evidence="1 3" id="KW-0807">Transducer</keyword>
<proteinExistence type="inferred from homology"/>
<evidence type="ECO:0000256" key="3">
    <source>
        <dbReference type="PROSITE-ProRule" id="PRU00284"/>
    </source>
</evidence>
<dbReference type="GO" id="GO:0006935">
    <property type="term" value="P:chemotaxis"/>
    <property type="evidence" value="ECO:0007669"/>
    <property type="project" value="InterPro"/>
</dbReference>
<dbReference type="Proteomes" id="UP000542353">
    <property type="component" value="Unassembled WGS sequence"/>
</dbReference>
<evidence type="ECO:0000313" key="7">
    <source>
        <dbReference type="EMBL" id="MBB5046045.1"/>
    </source>
</evidence>
<dbReference type="SMART" id="SM00304">
    <property type="entry name" value="HAMP"/>
    <property type="match status" value="1"/>
</dbReference>
<protein>
    <submittedName>
        <fullName evidence="7">Methyl-accepting chemotaxis protein</fullName>
    </submittedName>
</protein>
<dbReference type="GO" id="GO:0007165">
    <property type="term" value="P:signal transduction"/>
    <property type="evidence" value="ECO:0007669"/>
    <property type="project" value="UniProtKB-KW"/>
</dbReference>
<dbReference type="Pfam" id="PF00015">
    <property type="entry name" value="MCPsignal"/>
    <property type="match status" value="1"/>
</dbReference>
<keyword evidence="4" id="KW-0472">Membrane</keyword>
<dbReference type="PROSITE" id="PS50111">
    <property type="entry name" value="CHEMOTAXIS_TRANSDUC_2"/>
    <property type="match status" value="1"/>
</dbReference>
<evidence type="ECO:0000259" key="5">
    <source>
        <dbReference type="PROSITE" id="PS50111"/>
    </source>
</evidence>
<sequence>MTNSSSLSRAGLGLAVAAAALLIALAGVLVESHAVALGGLLTALLALGWLGVSLSKLHRVIVDLTEVCRRLRDGDFEARVLNIRERGAIGALLHEFNDMTDRCDAFVREASAAMGAIRDDKYYRHILPQGLRGSLLIASRTINEAMQVIEQRVAAFNANTAQFEGAVSAVIETVSSASNNMGQTAGSLGRGATATRERANAVSAASQQAAANMETVAAATTELTASAGEIAQNVARSAAIAKTAVARVEEARLTVGSLSTATERIGAIVQLIDEIAAQTNLLALNATIEAARAGEAGRGFSVVAQEVKSLAAQTARATHEISLSIAEVQSTTKAAVDAMSTIGGAIGEVDEITSNVSLGVQAQTAATSEVARNIEQAFAGIREISGNITVVSADARETEKHADTTLHASGTLAEQSATLGQTVREFLQFLHRGARERRAA</sequence>
<keyword evidence="8" id="KW-1185">Reference proteome</keyword>
<keyword evidence="4" id="KW-1133">Transmembrane helix</keyword>
<dbReference type="InterPro" id="IPR003660">
    <property type="entry name" value="HAMP_dom"/>
</dbReference>
<dbReference type="GO" id="GO:0016020">
    <property type="term" value="C:membrane"/>
    <property type="evidence" value="ECO:0007669"/>
    <property type="project" value="InterPro"/>
</dbReference>
<dbReference type="PANTHER" id="PTHR32089:SF112">
    <property type="entry name" value="LYSOZYME-LIKE PROTEIN-RELATED"/>
    <property type="match status" value="1"/>
</dbReference>
<dbReference type="EMBL" id="JACHIH010000003">
    <property type="protein sequence ID" value="MBB5046045.1"/>
    <property type="molecule type" value="Genomic_DNA"/>
</dbReference>
<dbReference type="AlphaFoldDB" id="A0A7W7Z119"/>
<feature type="domain" description="HAMP" evidence="6">
    <location>
        <begin position="55"/>
        <end position="108"/>
    </location>
</feature>
<dbReference type="PROSITE" id="PS50885">
    <property type="entry name" value="HAMP"/>
    <property type="match status" value="1"/>
</dbReference>
<dbReference type="RefSeq" id="WP_184254510.1">
    <property type="nucleotide sequence ID" value="NZ_JACHIH010000003.1"/>
</dbReference>
<keyword evidence="4" id="KW-0812">Transmembrane</keyword>
<feature type="transmembrane region" description="Helical" evidence="4">
    <location>
        <begin position="36"/>
        <end position="54"/>
    </location>
</feature>
<dbReference type="InterPro" id="IPR004090">
    <property type="entry name" value="Chemotax_Me-accpt_rcpt"/>
</dbReference>